<evidence type="ECO:0000313" key="1">
    <source>
        <dbReference type="EMBL" id="CAG8814443.1"/>
    </source>
</evidence>
<feature type="non-terminal residue" evidence="1">
    <location>
        <position position="1"/>
    </location>
</feature>
<accession>A0ABN7W3N7</accession>
<comment type="caution">
    <text evidence="1">The sequence shown here is derived from an EMBL/GenBank/DDBJ whole genome shotgun (WGS) entry which is preliminary data.</text>
</comment>
<keyword evidence="2" id="KW-1185">Reference proteome</keyword>
<name>A0ABN7W3N7_GIGMA</name>
<sequence>WAKIYKPTSYVQENCYKNLLKEISEKKWKQILSSLSLKSVLDISGISYILIKNLYAIPKNKDWDYNLNNIRPITLLKTFRKYITKIFTLRLFKIFKENTVLKEYNFAGLSSCSIEAPIHILNLIIEEIVEKKKEL</sequence>
<organism evidence="1 2">
    <name type="scientific">Gigaspora margarita</name>
    <dbReference type="NCBI Taxonomy" id="4874"/>
    <lineage>
        <taxon>Eukaryota</taxon>
        <taxon>Fungi</taxon>
        <taxon>Fungi incertae sedis</taxon>
        <taxon>Mucoromycota</taxon>
        <taxon>Glomeromycotina</taxon>
        <taxon>Glomeromycetes</taxon>
        <taxon>Diversisporales</taxon>
        <taxon>Gigasporaceae</taxon>
        <taxon>Gigaspora</taxon>
    </lineage>
</organism>
<proteinExistence type="predicted"/>
<dbReference type="EMBL" id="CAJVQB010029688">
    <property type="protein sequence ID" value="CAG8814443.1"/>
    <property type="molecule type" value="Genomic_DNA"/>
</dbReference>
<reference evidence="1 2" key="1">
    <citation type="submission" date="2021-06" db="EMBL/GenBank/DDBJ databases">
        <authorList>
            <person name="Kallberg Y."/>
            <person name="Tangrot J."/>
            <person name="Rosling A."/>
        </authorList>
    </citation>
    <scope>NUCLEOTIDE SEQUENCE [LARGE SCALE GENOMIC DNA]</scope>
    <source>
        <strain evidence="1 2">120-4 pot B 10/14</strain>
    </source>
</reference>
<evidence type="ECO:0000313" key="2">
    <source>
        <dbReference type="Proteomes" id="UP000789901"/>
    </source>
</evidence>
<protein>
    <submittedName>
        <fullName evidence="1">19744_t:CDS:1</fullName>
    </submittedName>
</protein>
<dbReference type="Proteomes" id="UP000789901">
    <property type="component" value="Unassembled WGS sequence"/>
</dbReference>
<gene>
    <name evidence="1" type="ORF">GMARGA_LOCUS26051</name>
</gene>